<reference evidence="2" key="1">
    <citation type="submission" date="2023-03" db="EMBL/GenBank/DDBJ databases">
        <title>Massive genome expansion in bonnet fungi (Mycena s.s.) driven by repeated elements and novel gene families across ecological guilds.</title>
        <authorList>
            <consortium name="Lawrence Berkeley National Laboratory"/>
            <person name="Harder C.B."/>
            <person name="Miyauchi S."/>
            <person name="Viragh M."/>
            <person name="Kuo A."/>
            <person name="Thoen E."/>
            <person name="Andreopoulos B."/>
            <person name="Lu D."/>
            <person name="Skrede I."/>
            <person name="Drula E."/>
            <person name="Henrissat B."/>
            <person name="Morin E."/>
            <person name="Kohler A."/>
            <person name="Barry K."/>
            <person name="LaButti K."/>
            <person name="Morin E."/>
            <person name="Salamov A."/>
            <person name="Lipzen A."/>
            <person name="Mereny Z."/>
            <person name="Hegedus B."/>
            <person name="Baldrian P."/>
            <person name="Stursova M."/>
            <person name="Weitz H."/>
            <person name="Taylor A."/>
            <person name="Grigoriev I.V."/>
            <person name="Nagy L.G."/>
            <person name="Martin F."/>
            <person name="Kauserud H."/>
        </authorList>
    </citation>
    <scope>NUCLEOTIDE SEQUENCE</scope>
    <source>
        <strain evidence="2">CBHHK182m</strain>
    </source>
</reference>
<comment type="caution">
    <text evidence="2">The sequence shown here is derived from an EMBL/GenBank/DDBJ whole genome shotgun (WGS) entry which is preliminary data.</text>
</comment>
<evidence type="ECO:0000313" key="3">
    <source>
        <dbReference type="Proteomes" id="UP001215598"/>
    </source>
</evidence>
<feature type="region of interest" description="Disordered" evidence="1">
    <location>
        <begin position="118"/>
        <end position="393"/>
    </location>
</feature>
<feature type="compositionally biased region" description="Low complexity" evidence="1">
    <location>
        <begin position="265"/>
        <end position="280"/>
    </location>
</feature>
<evidence type="ECO:0000256" key="1">
    <source>
        <dbReference type="SAM" id="MobiDB-lite"/>
    </source>
</evidence>
<proteinExistence type="predicted"/>
<dbReference type="PANTHER" id="PTHR35871">
    <property type="entry name" value="EXPRESSED PROTEIN"/>
    <property type="match status" value="1"/>
</dbReference>
<feature type="compositionally biased region" description="Acidic residues" evidence="1">
    <location>
        <begin position="320"/>
        <end position="330"/>
    </location>
</feature>
<keyword evidence="3" id="KW-1185">Reference proteome</keyword>
<name>A0AAD7NKT5_9AGAR</name>
<sequence length="841" mass="94125">MPRLKKQARTKNLGGHAQKRKAAEHESNSDSTPKRIRTTSPEPESSESSNEDFPQDLLALSGSAWVARENGENSDIDDEEDEDIEIHEEDDISHPKDRADLVNWLKLSDAHLAALHTSTAPARRGQYHSRKIGQDMSVRRMQQLRKDETERKEREKREDVRLGLKSRNIHDFFTGPRPVSPNPEPASETSPVISLDPSLPSDPICNPESNFSEEDMGGDDLLEFDSDIIMADTDAAPEPGSSAPTHGGTGSSNEEPSTPDPARLPGSMSSPGAASDADASLTPGSSVLLRRVTIKDVDDEEDYLSVDPMELSPEARAEEGLDDLPWDPAEEISPRPAVSPHPVDTSVPTPHTPSPSSSSRLPPGAAAYYPDTRGFTMPNRPQRWKLPSQVPSNTSVDTAIQSLQDILHPRRAKGRGHKKADLDIVTTARLECMVRFLRLYKASGYSGWTLHSETVATSTGKSGSKTYLGRKIRQWAIEFCEDNKKIPSHRYGRFNSSILSDEDIAGDIHLHLQSLGKFVSAKAIVQYVATPEFQARLNVKRKITIRTAQRWMKKMGYRWRKEPRGMYSDGHEREDVVHYRQNVFLPCWRELEARSRWYDNTQSDEQNDFDARMRVYMSSSLDARVVVIWRHDESTFFAHDRRELCWVHNNAKGTIKSKGEGASQMIGDFVSDVYGWMKSKKPDANGVYKRARNLLRAGKTRVGYQTTQTIIDQATDAMNILDEDYSDEKHVLGYDNATIHTARAPDALSAVSMTAKPSENFNKVKGADNIARCVHMRDATFRDGSPQSLYLPDGRFKGMKLLISERRDKGHNLPDPDAVDPIIKKKIKAQCGSSFTAICRT</sequence>
<protein>
    <submittedName>
        <fullName evidence="2">Uncharacterized protein</fullName>
    </submittedName>
</protein>
<feature type="compositionally biased region" description="Acidic residues" evidence="1">
    <location>
        <begin position="72"/>
        <end position="91"/>
    </location>
</feature>
<evidence type="ECO:0000313" key="2">
    <source>
        <dbReference type="EMBL" id="KAJ7764774.1"/>
    </source>
</evidence>
<feature type="compositionally biased region" description="Acidic residues" evidence="1">
    <location>
        <begin position="211"/>
        <end position="226"/>
    </location>
</feature>
<accession>A0AAD7NKT5</accession>
<dbReference type="PANTHER" id="PTHR35871:SF1">
    <property type="entry name" value="CXC1-LIKE CYSTEINE CLUSTER ASSOCIATED WITH KDZ TRANSPOSASES DOMAIN-CONTAINING PROTEIN"/>
    <property type="match status" value="1"/>
</dbReference>
<feature type="region of interest" description="Disordered" evidence="1">
    <location>
        <begin position="1"/>
        <end position="96"/>
    </location>
</feature>
<dbReference type="AlphaFoldDB" id="A0AAD7NKT5"/>
<gene>
    <name evidence="2" type="ORF">B0H16DRAFT_1717999</name>
</gene>
<feature type="compositionally biased region" description="Low complexity" evidence="1">
    <location>
        <begin position="338"/>
        <end position="359"/>
    </location>
</feature>
<organism evidence="2 3">
    <name type="scientific">Mycena metata</name>
    <dbReference type="NCBI Taxonomy" id="1033252"/>
    <lineage>
        <taxon>Eukaryota</taxon>
        <taxon>Fungi</taxon>
        <taxon>Dikarya</taxon>
        <taxon>Basidiomycota</taxon>
        <taxon>Agaricomycotina</taxon>
        <taxon>Agaricomycetes</taxon>
        <taxon>Agaricomycetidae</taxon>
        <taxon>Agaricales</taxon>
        <taxon>Marasmiineae</taxon>
        <taxon>Mycenaceae</taxon>
        <taxon>Mycena</taxon>
    </lineage>
</organism>
<dbReference type="EMBL" id="JARKIB010000027">
    <property type="protein sequence ID" value="KAJ7764774.1"/>
    <property type="molecule type" value="Genomic_DNA"/>
</dbReference>
<dbReference type="Proteomes" id="UP001215598">
    <property type="component" value="Unassembled WGS sequence"/>
</dbReference>
<feature type="compositionally biased region" description="Basic and acidic residues" evidence="1">
    <location>
        <begin position="144"/>
        <end position="162"/>
    </location>
</feature>